<gene>
    <name evidence="1" type="ORF">CCAP1982_LOCUS9828</name>
</gene>
<dbReference type="Proteomes" id="UP000606786">
    <property type="component" value="Unassembled WGS sequence"/>
</dbReference>
<evidence type="ECO:0000313" key="1">
    <source>
        <dbReference type="EMBL" id="CAD7001331.1"/>
    </source>
</evidence>
<dbReference type="EMBL" id="CAJHJT010000023">
    <property type="protein sequence ID" value="CAD7001331.1"/>
    <property type="molecule type" value="Genomic_DNA"/>
</dbReference>
<name>A0A811URJ3_CERCA</name>
<organism evidence="1 2">
    <name type="scientific">Ceratitis capitata</name>
    <name type="common">Mediterranean fruit fly</name>
    <name type="synonym">Tephritis capitata</name>
    <dbReference type="NCBI Taxonomy" id="7213"/>
    <lineage>
        <taxon>Eukaryota</taxon>
        <taxon>Metazoa</taxon>
        <taxon>Ecdysozoa</taxon>
        <taxon>Arthropoda</taxon>
        <taxon>Hexapoda</taxon>
        <taxon>Insecta</taxon>
        <taxon>Pterygota</taxon>
        <taxon>Neoptera</taxon>
        <taxon>Endopterygota</taxon>
        <taxon>Diptera</taxon>
        <taxon>Brachycera</taxon>
        <taxon>Muscomorpha</taxon>
        <taxon>Tephritoidea</taxon>
        <taxon>Tephritidae</taxon>
        <taxon>Ceratitis</taxon>
        <taxon>Ceratitis</taxon>
    </lineage>
</organism>
<keyword evidence="2" id="KW-1185">Reference proteome</keyword>
<proteinExistence type="predicted"/>
<protein>
    <submittedName>
        <fullName evidence="1">(Mediterranean fruit fly) hypothetical protein</fullName>
    </submittedName>
</protein>
<evidence type="ECO:0000313" key="2">
    <source>
        <dbReference type="Proteomes" id="UP000606786"/>
    </source>
</evidence>
<comment type="caution">
    <text evidence="1">The sequence shown here is derived from an EMBL/GenBank/DDBJ whole genome shotgun (WGS) entry which is preliminary data.</text>
</comment>
<accession>A0A811URJ3</accession>
<reference evidence="1" key="1">
    <citation type="submission" date="2020-11" db="EMBL/GenBank/DDBJ databases">
        <authorList>
            <person name="Whitehead M."/>
        </authorList>
    </citation>
    <scope>NUCLEOTIDE SEQUENCE</scope>
    <source>
        <strain evidence="1">EGII</strain>
    </source>
</reference>
<dbReference type="AlphaFoldDB" id="A0A811URJ3"/>
<sequence length="140" mass="16324">MCQMVTIGQSIVYNKMLSGNNNRFLTLIETFNHVFKHTSLFNQIFRSNGSKTAKATTNGIDQSMRTANVNYQNRPRQNQFQGMRPASLNVVPPPYKQQRNFYIGKRQQNLDSEMEYQEEPTANFDENEYFQLLLNQKLSS</sequence>